<feature type="transmembrane region" description="Helical" evidence="5">
    <location>
        <begin position="296"/>
        <end position="315"/>
    </location>
</feature>
<organism evidence="8">
    <name type="scientific">Clastoptera arizonana</name>
    <name type="common">Arizona spittle bug</name>
    <dbReference type="NCBI Taxonomy" id="38151"/>
    <lineage>
        <taxon>Eukaryota</taxon>
        <taxon>Metazoa</taxon>
        <taxon>Ecdysozoa</taxon>
        <taxon>Arthropoda</taxon>
        <taxon>Hexapoda</taxon>
        <taxon>Insecta</taxon>
        <taxon>Pterygota</taxon>
        <taxon>Neoptera</taxon>
        <taxon>Paraneoptera</taxon>
        <taxon>Hemiptera</taxon>
        <taxon>Auchenorrhyncha</taxon>
        <taxon>Cercopoidea</taxon>
        <taxon>Clastopteridae</taxon>
        <taxon>Clastoptera</taxon>
    </lineage>
</organism>
<name>A0A1B6EEK5_9HEMI</name>
<feature type="transmembrane region" description="Helical" evidence="5">
    <location>
        <begin position="400"/>
        <end position="420"/>
    </location>
</feature>
<feature type="transmembrane region" description="Helical" evidence="5">
    <location>
        <begin position="441"/>
        <end position="460"/>
    </location>
</feature>
<dbReference type="EMBL" id="GEDC01000953">
    <property type="protein sequence ID" value="JAS36345.1"/>
    <property type="molecule type" value="Transcribed_RNA"/>
</dbReference>
<feature type="transmembrane region" description="Helical" evidence="5">
    <location>
        <begin position="191"/>
        <end position="208"/>
    </location>
</feature>
<dbReference type="GO" id="GO:0005774">
    <property type="term" value="C:vacuolar membrane"/>
    <property type="evidence" value="ECO:0007669"/>
    <property type="project" value="TreeGrafter"/>
</dbReference>
<feature type="transmembrane region" description="Helical" evidence="5">
    <location>
        <begin position="215"/>
        <end position="237"/>
    </location>
</feature>
<evidence type="ECO:0000256" key="2">
    <source>
        <dbReference type="ARBA" id="ARBA00022692"/>
    </source>
</evidence>
<protein>
    <recommendedName>
        <fullName evidence="6">Amino acid transporter transmembrane domain-containing protein</fullName>
    </recommendedName>
</protein>
<proteinExistence type="predicted"/>
<keyword evidence="2 5" id="KW-0812">Transmembrane</keyword>
<reference evidence="8" key="1">
    <citation type="submission" date="2015-12" db="EMBL/GenBank/DDBJ databases">
        <title>De novo transcriptome assembly of four potential Pierce s Disease insect vectors from Arizona vineyards.</title>
        <authorList>
            <person name="Tassone E.E."/>
        </authorList>
    </citation>
    <scope>NUCLEOTIDE SEQUENCE</scope>
</reference>
<dbReference type="GO" id="GO:0015179">
    <property type="term" value="F:L-amino acid transmembrane transporter activity"/>
    <property type="evidence" value="ECO:0007669"/>
    <property type="project" value="TreeGrafter"/>
</dbReference>
<evidence type="ECO:0000256" key="5">
    <source>
        <dbReference type="SAM" id="Phobius"/>
    </source>
</evidence>
<keyword evidence="4 5" id="KW-0472">Membrane</keyword>
<feature type="domain" description="Amino acid transporter transmembrane" evidence="6">
    <location>
        <begin position="63"/>
        <end position="457"/>
    </location>
</feature>
<evidence type="ECO:0000259" key="6">
    <source>
        <dbReference type="Pfam" id="PF01490"/>
    </source>
</evidence>
<feature type="transmembrane region" description="Helical" evidence="5">
    <location>
        <begin position="152"/>
        <end position="171"/>
    </location>
</feature>
<evidence type="ECO:0000313" key="8">
    <source>
        <dbReference type="EMBL" id="JAS36345.1"/>
    </source>
</evidence>
<keyword evidence="3 5" id="KW-1133">Transmembrane helix</keyword>
<gene>
    <name evidence="8" type="ORF">g.21212</name>
    <name evidence="7" type="ORF">g.21213</name>
</gene>
<accession>A0A1B6EEK5</accession>
<comment type="subcellular location">
    <subcellularLocation>
        <location evidence="1">Membrane</location>
        <topology evidence="1">Multi-pass membrane protein</topology>
    </subcellularLocation>
</comment>
<dbReference type="EMBL" id="GEDC01002783">
    <property type="protein sequence ID" value="JAS34515.1"/>
    <property type="molecule type" value="Transcribed_RNA"/>
</dbReference>
<feature type="transmembrane region" description="Helical" evidence="5">
    <location>
        <begin position="257"/>
        <end position="276"/>
    </location>
</feature>
<dbReference type="InterPro" id="IPR013057">
    <property type="entry name" value="AA_transpt_TM"/>
</dbReference>
<dbReference type="PANTHER" id="PTHR22950">
    <property type="entry name" value="AMINO ACID TRANSPORTER"/>
    <property type="match status" value="1"/>
</dbReference>
<sequence>MLVEDGKKNGFSESNFEIPGHVNHISMVDLIASDVDKQKPPKQAMGEDFNLRTSQFATTDFGTFLSVLKSSLGSGILAMPNAFLNAGLFLGLVLSVIVGFICSHCTYILVKSSQELCRKSGMHHYNYPETTQATFEYSMNGRFARYAQKARTFNNMCILVVNYGAGVIYIILAAETFKQVLENHIHTQFNIRWYVLVLSLPILPVSIIRRMKYMVPFSAMANALILGGLLLVFYYIFKDPLPPIESRPMFAHFTRVPLAFATILFGMEGVGVVLPIENSMKNPSNFLGWKGVFSRAMAFVILLSLVTGAFGYIKYGDDVKGSISLNLPNTILAEVIKVLVAVAIVCTYGLQIMAAAQVFWMYLESHVSKEYESVAYYGMRIAMVTGHIIASIIVPQLAPVISLIASVGLSILGLALPALIETITFWEDGGLGIGRWRLYKNIFLGLLAIFTLVTGTYTSMKDIIDAYTWS</sequence>
<feature type="transmembrane region" description="Helical" evidence="5">
    <location>
        <begin position="88"/>
        <end position="110"/>
    </location>
</feature>
<feature type="transmembrane region" description="Helical" evidence="5">
    <location>
        <begin position="374"/>
        <end position="394"/>
    </location>
</feature>
<feature type="transmembrane region" description="Helical" evidence="5">
    <location>
        <begin position="335"/>
        <end position="362"/>
    </location>
</feature>
<evidence type="ECO:0000313" key="7">
    <source>
        <dbReference type="EMBL" id="JAS34515.1"/>
    </source>
</evidence>
<dbReference type="PANTHER" id="PTHR22950:SF349">
    <property type="entry name" value="AMINO ACID TRANSPORTER TRANSMEMBRANE DOMAIN-CONTAINING PROTEIN"/>
    <property type="match status" value="1"/>
</dbReference>
<dbReference type="Pfam" id="PF01490">
    <property type="entry name" value="Aa_trans"/>
    <property type="match status" value="1"/>
</dbReference>
<evidence type="ECO:0000256" key="3">
    <source>
        <dbReference type="ARBA" id="ARBA00022989"/>
    </source>
</evidence>
<evidence type="ECO:0000256" key="4">
    <source>
        <dbReference type="ARBA" id="ARBA00023136"/>
    </source>
</evidence>
<dbReference type="AlphaFoldDB" id="A0A1B6EEK5"/>
<evidence type="ECO:0000256" key="1">
    <source>
        <dbReference type="ARBA" id="ARBA00004141"/>
    </source>
</evidence>